<dbReference type="GO" id="GO:0016787">
    <property type="term" value="F:hydrolase activity"/>
    <property type="evidence" value="ECO:0007669"/>
    <property type="project" value="UniProtKB-KW"/>
</dbReference>
<dbReference type="SMART" id="SM00465">
    <property type="entry name" value="GIYc"/>
    <property type="match status" value="1"/>
</dbReference>
<feature type="region of interest" description="Disordered" evidence="5">
    <location>
        <begin position="151"/>
        <end position="175"/>
    </location>
</feature>
<reference evidence="7 8" key="1">
    <citation type="submission" date="2018-03" db="EMBL/GenBank/DDBJ databases">
        <title>Genomic Encyclopedia of Archaeal and Bacterial Type Strains, Phase II (KMG-II): from individual species to whole genera.</title>
        <authorList>
            <person name="Goeker M."/>
        </authorList>
    </citation>
    <scope>NUCLEOTIDE SEQUENCE [LARGE SCALE GENOMIC DNA]</scope>
    <source>
        <strain evidence="7 8">DSM 28354</strain>
    </source>
</reference>
<dbReference type="PROSITE" id="PS50164">
    <property type="entry name" value="GIY_YIG"/>
    <property type="match status" value="1"/>
</dbReference>
<evidence type="ECO:0000313" key="7">
    <source>
        <dbReference type="EMBL" id="PRY29756.1"/>
    </source>
</evidence>
<dbReference type="GO" id="GO:0004519">
    <property type="term" value="F:endonuclease activity"/>
    <property type="evidence" value="ECO:0007669"/>
    <property type="project" value="UniProtKB-KW"/>
</dbReference>
<comment type="similarity">
    <text evidence="1">To endonucleases of group I introns of fungi and phage.</text>
</comment>
<feature type="compositionally biased region" description="Basic residues" evidence="5">
    <location>
        <begin position="153"/>
        <end position="168"/>
    </location>
</feature>
<keyword evidence="2" id="KW-0540">Nuclease</keyword>
<sequence>MAAHKNPNCFSSPGIYCLYSKAMNRAMYVGATKNLNRRKIQHKHSLVTGVHTSTLLNVHSKQYGSDDLTFSILCHCTANELTDKETLFIEQLETHVSKGGLNRRILAGTNKGMKSLHEPWNKGKKMTDEYRRVVSESTKRGMANPEVRAKLSAAKKGKPSGRLGHKTNKPAGNTKPIIATNIATNESTQFSSIQVAAQALGFLHGSVSAVCRGQISSLKGYYFKYA</sequence>
<evidence type="ECO:0000256" key="5">
    <source>
        <dbReference type="SAM" id="MobiDB-lite"/>
    </source>
</evidence>
<keyword evidence="3 7" id="KW-0255">Endonuclease</keyword>
<dbReference type="Gene3D" id="1.10.10.10">
    <property type="entry name" value="Winged helix-like DNA-binding domain superfamily/Winged helix DNA-binding domain"/>
    <property type="match status" value="1"/>
</dbReference>
<comment type="caution">
    <text evidence="7">The sequence shown here is derived from an EMBL/GenBank/DDBJ whole genome shotgun (WGS) entry which is preliminary data.</text>
</comment>
<dbReference type="EMBL" id="PVTE01000025">
    <property type="protein sequence ID" value="PRY29756.1"/>
    <property type="molecule type" value="Genomic_DNA"/>
</dbReference>
<dbReference type="SMART" id="SM00497">
    <property type="entry name" value="IENR1"/>
    <property type="match status" value="1"/>
</dbReference>
<dbReference type="InterPro" id="IPR000305">
    <property type="entry name" value="GIY-YIG_endonuc"/>
</dbReference>
<evidence type="ECO:0000256" key="3">
    <source>
        <dbReference type="ARBA" id="ARBA00022759"/>
    </source>
</evidence>
<accession>A0A2T0S8P0</accession>
<organism evidence="7 8">
    <name type="scientific">Spirosoma oryzae</name>
    <dbReference type="NCBI Taxonomy" id="1469603"/>
    <lineage>
        <taxon>Bacteria</taxon>
        <taxon>Pseudomonadati</taxon>
        <taxon>Bacteroidota</taxon>
        <taxon>Cytophagia</taxon>
        <taxon>Cytophagales</taxon>
        <taxon>Cytophagaceae</taxon>
        <taxon>Spirosoma</taxon>
    </lineage>
</organism>
<keyword evidence="4" id="KW-0378">Hydrolase</keyword>
<dbReference type="RefSeq" id="WP_146141506.1">
    <property type="nucleotide sequence ID" value="NZ_PVTE01000025.1"/>
</dbReference>
<dbReference type="InterPro" id="IPR006350">
    <property type="entry name" value="Intron_endoG1"/>
</dbReference>
<dbReference type="Pfam" id="PF07460">
    <property type="entry name" value="NUMOD3"/>
    <property type="match status" value="1"/>
</dbReference>
<evidence type="ECO:0000256" key="4">
    <source>
        <dbReference type="ARBA" id="ARBA00022801"/>
    </source>
</evidence>
<dbReference type="SUPFAM" id="SSF82771">
    <property type="entry name" value="GIY-YIG endonuclease"/>
    <property type="match status" value="1"/>
</dbReference>
<evidence type="ECO:0000259" key="6">
    <source>
        <dbReference type="PROSITE" id="PS50164"/>
    </source>
</evidence>
<dbReference type="GO" id="GO:0003677">
    <property type="term" value="F:DNA binding"/>
    <property type="evidence" value="ECO:0007669"/>
    <property type="project" value="InterPro"/>
</dbReference>
<dbReference type="SUPFAM" id="SSF64496">
    <property type="entry name" value="DNA-binding domain of intron-encoded endonucleases"/>
    <property type="match status" value="1"/>
</dbReference>
<dbReference type="InterPro" id="IPR003611">
    <property type="entry name" value="NUMOD3"/>
</dbReference>
<dbReference type="InterPro" id="IPR003647">
    <property type="entry name" value="Intron_nuc_1_rpt"/>
</dbReference>
<evidence type="ECO:0000313" key="8">
    <source>
        <dbReference type="Proteomes" id="UP000238375"/>
    </source>
</evidence>
<dbReference type="InterPro" id="IPR035901">
    <property type="entry name" value="GIY-YIG_endonuc_sf"/>
</dbReference>
<feature type="domain" description="GIY-YIG" evidence="6">
    <location>
        <begin position="11"/>
        <end position="103"/>
    </location>
</feature>
<protein>
    <submittedName>
        <fullName evidence="7">Group I intron endonuclease</fullName>
    </submittedName>
</protein>
<evidence type="ECO:0000256" key="2">
    <source>
        <dbReference type="ARBA" id="ARBA00022722"/>
    </source>
</evidence>
<dbReference type="Proteomes" id="UP000238375">
    <property type="component" value="Unassembled WGS sequence"/>
</dbReference>
<dbReference type="AlphaFoldDB" id="A0A2T0S8P0"/>
<keyword evidence="8" id="KW-1185">Reference proteome</keyword>
<dbReference type="InterPro" id="IPR036388">
    <property type="entry name" value="WH-like_DNA-bd_sf"/>
</dbReference>
<evidence type="ECO:0000256" key="1">
    <source>
        <dbReference type="ARBA" id="ARBA00010045"/>
    </source>
</evidence>
<name>A0A2T0S8P0_9BACT</name>
<dbReference type="NCBIfam" id="TIGR01453">
    <property type="entry name" value="grpIintron_endo"/>
    <property type="match status" value="1"/>
</dbReference>
<dbReference type="Pfam" id="PF01541">
    <property type="entry name" value="GIY-YIG"/>
    <property type="match status" value="1"/>
</dbReference>
<dbReference type="Gene3D" id="3.40.1440.10">
    <property type="entry name" value="GIY-YIG endonuclease"/>
    <property type="match status" value="1"/>
</dbReference>
<gene>
    <name evidence="7" type="ORF">CLV58_12518</name>
</gene>
<proteinExistence type="predicted"/>